<dbReference type="OrthoDB" id="3001771at2759"/>
<reference evidence="2" key="1">
    <citation type="journal article" date="2014" name="Proc. Natl. Acad. Sci. U.S.A.">
        <title>Extensive sampling of basidiomycete genomes demonstrates inadequacy of the white-rot/brown-rot paradigm for wood decay fungi.</title>
        <authorList>
            <person name="Riley R."/>
            <person name="Salamov A.A."/>
            <person name="Brown D.W."/>
            <person name="Nagy L.G."/>
            <person name="Floudas D."/>
            <person name="Held B.W."/>
            <person name="Levasseur A."/>
            <person name="Lombard V."/>
            <person name="Morin E."/>
            <person name="Otillar R."/>
            <person name="Lindquist E.A."/>
            <person name="Sun H."/>
            <person name="LaButti K.M."/>
            <person name="Schmutz J."/>
            <person name="Jabbour D."/>
            <person name="Luo H."/>
            <person name="Baker S.E."/>
            <person name="Pisabarro A.G."/>
            <person name="Walton J.D."/>
            <person name="Blanchette R.A."/>
            <person name="Henrissat B."/>
            <person name="Martin F."/>
            <person name="Cullen D."/>
            <person name="Hibbett D.S."/>
            <person name="Grigoriev I.V."/>
        </authorList>
    </citation>
    <scope>NUCLEOTIDE SEQUENCE [LARGE SCALE GENOMIC DNA]</scope>
    <source>
        <strain evidence="2">CBS 339.88</strain>
    </source>
</reference>
<dbReference type="AlphaFoldDB" id="A0A067SN95"/>
<evidence type="ECO:0000313" key="2">
    <source>
        <dbReference type="Proteomes" id="UP000027222"/>
    </source>
</evidence>
<organism evidence="1 2">
    <name type="scientific">Galerina marginata (strain CBS 339.88)</name>
    <dbReference type="NCBI Taxonomy" id="685588"/>
    <lineage>
        <taxon>Eukaryota</taxon>
        <taxon>Fungi</taxon>
        <taxon>Dikarya</taxon>
        <taxon>Basidiomycota</taxon>
        <taxon>Agaricomycotina</taxon>
        <taxon>Agaricomycetes</taxon>
        <taxon>Agaricomycetidae</taxon>
        <taxon>Agaricales</taxon>
        <taxon>Agaricineae</taxon>
        <taxon>Strophariaceae</taxon>
        <taxon>Galerina</taxon>
    </lineage>
</organism>
<gene>
    <name evidence="1" type="ORF">GALMADRAFT_256029</name>
</gene>
<keyword evidence="2" id="KW-1185">Reference proteome</keyword>
<evidence type="ECO:0000313" key="1">
    <source>
        <dbReference type="EMBL" id="KDR69184.1"/>
    </source>
</evidence>
<dbReference type="Proteomes" id="UP000027222">
    <property type="component" value="Unassembled WGS sequence"/>
</dbReference>
<proteinExistence type="predicted"/>
<accession>A0A067SN95</accession>
<sequence length="529" mass="60139">MASLSTLPVELHTSILKYLLSLSRQPAPPSAETRSLYISMGFTPPPDPIPPILEWIADDGSPISSFPFNAASVCKLWRDILGQIPECWTRVTFDLAMDPTPFLDTFSWSSDQDKIEVTVFNSAVRPDEVDKEHETRYALIVAHALQPHIHRCKSITFTTVFSSSLPSPTIFFVQNAPHIEALNLHCHIDDIDIPDLLHVYPASEDELLQLATSFPELRKLSMPGFWFMNTMLRCRNTRWPNQVQFGRFPTVDIFQFKFPVNGVYSLQNFVSYISQMCGLFHFRDLSLAYECDNPRPMDPRQYRIYGDFHFQSVSKGFLTHLYSIADISADEFVTFERCEIPNIKQHQNGDYLTLVDIIDNDGGHSLRNILGAWSGSELTIRSCPSFNDSTISWLGSEVQYAPYDADVDETKDPSDAVLHYHLRFLDSSQPFTTFPAERMTLISIQDCSNFTPRILRDVIQHRTTVVDAEVATGQQKLSVEALFVTGRGPILTPDDRIWFEECAAKLLVTWTTRNDEGISEVFSTRPSVE</sequence>
<evidence type="ECO:0008006" key="3">
    <source>
        <dbReference type="Google" id="ProtNLM"/>
    </source>
</evidence>
<name>A0A067SN95_GALM3</name>
<protein>
    <recommendedName>
        <fullName evidence="3">F-box domain-containing protein</fullName>
    </recommendedName>
</protein>
<dbReference type="HOGENOM" id="CLU_027732_2_0_1"/>
<dbReference type="EMBL" id="KL142403">
    <property type="protein sequence ID" value="KDR69184.1"/>
    <property type="molecule type" value="Genomic_DNA"/>
</dbReference>
<dbReference type="STRING" id="685588.A0A067SN95"/>